<evidence type="ECO:0000256" key="5">
    <source>
        <dbReference type="ARBA" id="ARBA00022490"/>
    </source>
</evidence>
<organism evidence="10 11">
    <name type="scientific">Pseudothermotoga lettingae (strain ATCC BAA-301 / DSM 14385 / NBRC 107922 / TMO)</name>
    <name type="common">Thermotoga lettingae</name>
    <dbReference type="NCBI Taxonomy" id="416591"/>
    <lineage>
        <taxon>Bacteria</taxon>
        <taxon>Thermotogati</taxon>
        <taxon>Thermotogota</taxon>
        <taxon>Thermotogae</taxon>
        <taxon>Thermotogales</taxon>
        <taxon>Thermotogaceae</taxon>
        <taxon>Pseudothermotoga</taxon>
    </lineage>
</organism>
<dbReference type="FunFam" id="3.20.20.70:FF:000016">
    <property type="entry name" value="Triosephosphate isomerase"/>
    <property type="match status" value="1"/>
</dbReference>
<dbReference type="AlphaFoldDB" id="A8F5X8"/>
<dbReference type="UniPathway" id="UPA00109">
    <property type="reaction ID" value="UER00189"/>
</dbReference>
<dbReference type="EC" id="5.3.1.1" evidence="8 9"/>
<reference evidence="10 11" key="2">
    <citation type="journal article" date="2009" name="Proc. Natl. Acad. Sci. U.S.A.">
        <title>On the chimeric nature, thermophilic origin, and phylogenetic placement of the Thermotogales.</title>
        <authorList>
            <person name="Zhaxybayeva O."/>
            <person name="Swithers K.S."/>
            <person name="Lapierre P."/>
            <person name="Fournier G.P."/>
            <person name="Bickhart D.M."/>
            <person name="DeBoy R.T."/>
            <person name="Nelson K.E."/>
            <person name="Nesbo C.L."/>
            <person name="Doolittle W.F."/>
            <person name="Gogarten J.P."/>
            <person name="Noll K.M."/>
        </authorList>
    </citation>
    <scope>NUCLEOTIDE SEQUENCE [LARGE SCALE GENOMIC DNA]</scope>
    <source>
        <strain evidence="11">ATCC BAA-301 / DSM 14385 / NBRC 107922 / TMO</strain>
    </source>
</reference>
<evidence type="ECO:0000256" key="7">
    <source>
        <dbReference type="ARBA" id="ARBA00023235"/>
    </source>
</evidence>
<dbReference type="HAMAP" id="MF_00147_B">
    <property type="entry name" value="TIM_B"/>
    <property type="match status" value="1"/>
</dbReference>
<dbReference type="Proteomes" id="UP000002016">
    <property type="component" value="Chromosome"/>
</dbReference>
<dbReference type="NCBIfam" id="TIGR00419">
    <property type="entry name" value="tim"/>
    <property type="match status" value="1"/>
</dbReference>
<dbReference type="PROSITE" id="PS51440">
    <property type="entry name" value="TIM_2"/>
    <property type="match status" value="1"/>
</dbReference>
<comment type="caution">
    <text evidence="8">Lacks conserved residue(s) required for the propagation of feature annotation.</text>
</comment>
<keyword evidence="5 8" id="KW-0963">Cytoplasm</keyword>
<dbReference type="OrthoDB" id="9809429at2"/>
<accession>A8F5X8</accession>
<dbReference type="InterPro" id="IPR000652">
    <property type="entry name" value="Triosephosphate_isomerase"/>
</dbReference>
<feature type="binding site" evidence="8">
    <location>
        <begin position="222"/>
        <end position="223"/>
    </location>
    <ligand>
        <name>substrate</name>
    </ligand>
</feature>
<dbReference type="eggNOG" id="COG0149">
    <property type="taxonomic scope" value="Bacteria"/>
</dbReference>
<dbReference type="PROSITE" id="PS00171">
    <property type="entry name" value="TIM_1"/>
    <property type="match status" value="1"/>
</dbReference>
<gene>
    <name evidence="8" type="primary">tpiA</name>
    <name evidence="10" type="ordered locus">Tlet_0996</name>
</gene>
<keyword evidence="7 8" id="KW-0413">Isomerase</keyword>
<dbReference type="GO" id="GO:0004807">
    <property type="term" value="F:triose-phosphate isomerase activity"/>
    <property type="evidence" value="ECO:0007669"/>
    <property type="project" value="UniProtKB-UniRule"/>
</dbReference>
<keyword evidence="6 8" id="KW-0324">Glycolysis</keyword>
<comment type="catalytic activity">
    <reaction evidence="1 8 9">
        <text>D-glyceraldehyde 3-phosphate = dihydroxyacetone phosphate</text>
        <dbReference type="Rhea" id="RHEA:18585"/>
        <dbReference type="ChEBI" id="CHEBI:57642"/>
        <dbReference type="ChEBI" id="CHEBI:59776"/>
        <dbReference type="EC" id="5.3.1.1"/>
    </reaction>
</comment>
<dbReference type="CDD" id="cd00311">
    <property type="entry name" value="TIM"/>
    <property type="match status" value="1"/>
</dbReference>
<proteinExistence type="inferred from homology"/>
<dbReference type="GO" id="GO:0006094">
    <property type="term" value="P:gluconeogenesis"/>
    <property type="evidence" value="ECO:0007669"/>
    <property type="project" value="UniProtKB-UniRule"/>
</dbReference>
<keyword evidence="4 8" id="KW-0312">Gluconeogenesis</keyword>
<dbReference type="Gene3D" id="3.20.20.70">
    <property type="entry name" value="Aldolase class I"/>
    <property type="match status" value="1"/>
</dbReference>
<dbReference type="UniPathway" id="UPA00138"/>
<dbReference type="GO" id="GO:0046166">
    <property type="term" value="P:glyceraldehyde-3-phosphate biosynthetic process"/>
    <property type="evidence" value="ECO:0007669"/>
    <property type="project" value="TreeGrafter"/>
</dbReference>
<comment type="pathway">
    <text evidence="2 8 9">Carbohydrate degradation; glycolysis; D-glyceraldehyde 3-phosphate from glycerone phosphate: step 1/1.</text>
</comment>
<evidence type="ECO:0000256" key="1">
    <source>
        <dbReference type="ARBA" id="ARBA00000474"/>
    </source>
</evidence>
<comment type="function">
    <text evidence="8">Involved in the gluconeogenesis. Catalyzes stereospecifically the conversion of dihydroxyacetone phosphate (DHAP) to D-glyceraldehyde-3-phosphate (G3P).</text>
</comment>
<comment type="subunit">
    <text evidence="8 9">Homodimer.</text>
</comment>
<evidence type="ECO:0000256" key="2">
    <source>
        <dbReference type="ARBA" id="ARBA00004680"/>
    </source>
</evidence>
<evidence type="ECO:0000256" key="8">
    <source>
        <dbReference type="HAMAP-Rule" id="MF_00147"/>
    </source>
</evidence>
<feature type="binding site" evidence="8">
    <location>
        <position position="201"/>
    </location>
    <ligand>
        <name>substrate</name>
    </ligand>
</feature>
<evidence type="ECO:0000313" key="10">
    <source>
        <dbReference type="EMBL" id="ABV33562.1"/>
    </source>
</evidence>
<dbReference type="EMBL" id="CP000812">
    <property type="protein sequence ID" value="ABV33562.1"/>
    <property type="molecule type" value="Genomic_DNA"/>
</dbReference>
<name>A8F5X8_PSELT</name>
<dbReference type="GO" id="GO:0006096">
    <property type="term" value="P:glycolytic process"/>
    <property type="evidence" value="ECO:0007669"/>
    <property type="project" value="UniProtKB-UniRule"/>
</dbReference>
<evidence type="ECO:0000313" key="11">
    <source>
        <dbReference type="Proteomes" id="UP000002016"/>
    </source>
</evidence>
<dbReference type="PANTHER" id="PTHR21139">
    <property type="entry name" value="TRIOSEPHOSPHATE ISOMERASE"/>
    <property type="match status" value="1"/>
</dbReference>
<feature type="active site" description="Proton acceptor" evidence="8">
    <location>
        <position position="155"/>
    </location>
</feature>
<dbReference type="KEGG" id="tle:Tlet_0996"/>
<evidence type="ECO:0000256" key="6">
    <source>
        <dbReference type="ARBA" id="ARBA00023152"/>
    </source>
</evidence>
<dbReference type="InterPro" id="IPR035990">
    <property type="entry name" value="TIM_sf"/>
</dbReference>
<feature type="binding site" evidence="8">
    <location>
        <position position="161"/>
    </location>
    <ligand>
        <name>substrate</name>
    </ligand>
</feature>
<feature type="active site" description="Electrophile" evidence="8">
    <location>
        <position position="83"/>
    </location>
</feature>
<dbReference type="PANTHER" id="PTHR21139:SF42">
    <property type="entry name" value="TRIOSEPHOSPHATE ISOMERASE"/>
    <property type="match status" value="1"/>
</dbReference>
<comment type="pathway">
    <text evidence="8 9">Carbohydrate biosynthesis; gluconeogenesis.</text>
</comment>
<comment type="subcellular location">
    <subcellularLocation>
        <location evidence="8 9">Cytoplasm</location>
    </subcellularLocation>
</comment>
<protein>
    <recommendedName>
        <fullName evidence="8 9">Triosephosphate isomerase</fullName>
        <shortName evidence="8">TIM</shortName>
        <shortName evidence="8">TPI</shortName>
        <ecNumber evidence="8 9">5.3.1.1</ecNumber>
    </recommendedName>
    <alternativeName>
        <fullName evidence="8">Triose-phosphate isomerase</fullName>
    </alternativeName>
</protein>
<evidence type="ECO:0000256" key="9">
    <source>
        <dbReference type="RuleBase" id="RU363013"/>
    </source>
</evidence>
<dbReference type="GO" id="GO:0019563">
    <property type="term" value="P:glycerol catabolic process"/>
    <property type="evidence" value="ECO:0007669"/>
    <property type="project" value="TreeGrafter"/>
</dbReference>
<dbReference type="HOGENOM" id="CLU_024251_2_3_0"/>
<evidence type="ECO:0000256" key="3">
    <source>
        <dbReference type="ARBA" id="ARBA00007422"/>
    </source>
</evidence>
<dbReference type="STRING" id="416591.Tlet_0996"/>
<dbReference type="InterPro" id="IPR020861">
    <property type="entry name" value="Triosephosphate_isomerase_AS"/>
</dbReference>
<evidence type="ECO:0000256" key="4">
    <source>
        <dbReference type="ARBA" id="ARBA00022432"/>
    </source>
</evidence>
<dbReference type="GO" id="GO:0005829">
    <property type="term" value="C:cytosol"/>
    <property type="evidence" value="ECO:0007669"/>
    <property type="project" value="TreeGrafter"/>
</dbReference>
<keyword evidence="11" id="KW-1185">Reference proteome</keyword>
<comment type="similarity">
    <text evidence="3 8 9">Belongs to the triosephosphate isomerase family.</text>
</comment>
<reference evidence="10 11" key="1">
    <citation type="submission" date="2007-08" db="EMBL/GenBank/DDBJ databases">
        <title>Complete sequence of Thermotoga lettingae TMO.</title>
        <authorList>
            <consortium name="US DOE Joint Genome Institute"/>
            <person name="Copeland A."/>
            <person name="Lucas S."/>
            <person name="Lapidus A."/>
            <person name="Barry K."/>
            <person name="Glavina del Rio T."/>
            <person name="Dalin E."/>
            <person name="Tice H."/>
            <person name="Pitluck S."/>
            <person name="Foster B."/>
            <person name="Bruce D."/>
            <person name="Schmutz J."/>
            <person name="Larimer F."/>
            <person name="Land M."/>
            <person name="Hauser L."/>
            <person name="Kyrpides N."/>
            <person name="Mikhailova N."/>
            <person name="Nelson K."/>
            <person name="Gogarten J.P."/>
            <person name="Noll K."/>
            <person name="Richardson P."/>
        </authorList>
    </citation>
    <scope>NUCLEOTIDE SEQUENCE [LARGE SCALE GENOMIC DNA]</scope>
    <source>
        <strain evidence="11">ATCC BAA-301 / DSM 14385 / NBRC 107922 / TMO</strain>
    </source>
</reference>
<sequence>MNKTNEQAKFFVNKLVQDLAGMNFKIVLCPPFVCLSDITEILKGSNLHIGAQNCYYENFGAFTGEISPVMLKELNIEYVIIGHSERRHIFGETDEMINKKIKAVLSNGMKPIICIGETKEEREKGLTFCVIESQLRQALFGLNEDDVRKIVIAYEPVWAIGTGIVAKPHQAQQVHMFIRKLLEQLYGQEFAQQIPILYGGSIKPDNFLGLMIQPDIDGGLVGGASLDDQFVELAKIASWLV</sequence>
<dbReference type="InterPro" id="IPR013785">
    <property type="entry name" value="Aldolase_TIM"/>
</dbReference>
<dbReference type="InterPro" id="IPR022896">
    <property type="entry name" value="TrioseP_Isoase_bac/euk"/>
</dbReference>
<dbReference type="Pfam" id="PF00121">
    <property type="entry name" value="TIM"/>
    <property type="match status" value="1"/>
</dbReference>
<dbReference type="SUPFAM" id="SSF51351">
    <property type="entry name" value="Triosephosphate isomerase (TIM)"/>
    <property type="match status" value="1"/>
</dbReference>